<comment type="caution">
    <text evidence="1">The sequence shown here is derived from an EMBL/GenBank/DDBJ whole genome shotgun (WGS) entry which is preliminary data.</text>
</comment>
<protein>
    <submittedName>
        <fullName evidence="1">Haloacid dehalogenase-like hydrolase</fullName>
    </submittedName>
</protein>
<keyword evidence="2" id="KW-1185">Reference proteome</keyword>
<keyword evidence="1" id="KW-0378">Hydrolase</keyword>
<dbReference type="Proteomes" id="UP001205919">
    <property type="component" value="Unassembled WGS sequence"/>
</dbReference>
<sequence length="304" mass="34409">MPNIIAVIWDFDKTLVDGYMQDPIFEEYGVDAADFWREANALPGMYLKTQGVKVNPDTIYLNHFIHRVREGLFPGLNNKKLREFGASLKFYPGVPEIFSVINELLTNERKYGDYDIKVEQYIVSTGMAEVIKGSSIMPYVENIWGCELIEETGAGGVPVIAEVGYTIDNTTKTRALFEINKGVWNSGGLIEVNTNIPEDRRRVSFKNMIYIADGPSDVPAFSVVNKNGGATFAIYPRGNMKAFAQAEQLRKDGRINMFAEADYRKDTTAYMWITAKIREMADRIYKNEREKVLDDLSGTPRHLA</sequence>
<dbReference type="GO" id="GO:0016787">
    <property type="term" value="F:hydrolase activity"/>
    <property type="evidence" value="ECO:0007669"/>
    <property type="project" value="UniProtKB-KW"/>
</dbReference>
<dbReference type="InterPro" id="IPR023214">
    <property type="entry name" value="HAD_sf"/>
</dbReference>
<dbReference type="RefSeq" id="WP_008708729.1">
    <property type="nucleotide sequence ID" value="NZ_CABKQM010000002.1"/>
</dbReference>
<dbReference type="AlphaFoldDB" id="A0AAW5K7R6"/>
<gene>
    <name evidence="1" type="ORF">NE630_09075</name>
</gene>
<organism evidence="1 2">
    <name type="scientific">Cloacibacillus evryensis</name>
    <dbReference type="NCBI Taxonomy" id="508460"/>
    <lineage>
        <taxon>Bacteria</taxon>
        <taxon>Thermotogati</taxon>
        <taxon>Synergistota</taxon>
        <taxon>Synergistia</taxon>
        <taxon>Synergistales</taxon>
        <taxon>Synergistaceae</taxon>
        <taxon>Cloacibacillus</taxon>
    </lineage>
</organism>
<dbReference type="InterPro" id="IPR036412">
    <property type="entry name" value="HAD-like_sf"/>
</dbReference>
<name>A0AAW5K7R6_9BACT</name>
<reference evidence="1 2" key="1">
    <citation type="submission" date="2022-06" db="EMBL/GenBank/DDBJ databases">
        <title>Isolation of gut microbiota from human fecal samples.</title>
        <authorList>
            <person name="Pamer E.G."/>
            <person name="Barat B."/>
            <person name="Waligurski E."/>
            <person name="Medina S."/>
            <person name="Paddock L."/>
            <person name="Mostad J."/>
        </authorList>
    </citation>
    <scope>NUCLEOTIDE SEQUENCE [LARGE SCALE GENOMIC DNA]</scope>
    <source>
        <strain evidence="1 2">DFI.9.90</strain>
    </source>
</reference>
<accession>A0AAW5K7R6</accession>
<dbReference type="EMBL" id="JANFYT010000017">
    <property type="protein sequence ID" value="MCQ4814578.1"/>
    <property type="molecule type" value="Genomic_DNA"/>
</dbReference>
<evidence type="ECO:0000313" key="2">
    <source>
        <dbReference type="Proteomes" id="UP001205919"/>
    </source>
</evidence>
<proteinExistence type="predicted"/>
<dbReference type="Gene3D" id="3.40.50.1000">
    <property type="entry name" value="HAD superfamily/HAD-like"/>
    <property type="match status" value="1"/>
</dbReference>
<dbReference type="SUPFAM" id="SSF56784">
    <property type="entry name" value="HAD-like"/>
    <property type="match status" value="1"/>
</dbReference>
<evidence type="ECO:0000313" key="1">
    <source>
        <dbReference type="EMBL" id="MCQ4814578.1"/>
    </source>
</evidence>